<dbReference type="AlphaFoldDB" id="A0AAN8RKT9"/>
<feature type="transmembrane region" description="Helical" evidence="2">
    <location>
        <begin position="238"/>
        <end position="256"/>
    </location>
</feature>
<comment type="caution">
    <text evidence="3">The sequence shown here is derived from an EMBL/GenBank/DDBJ whole genome shotgun (WGS) entry which is preliminary data.</text>
</comment>
<keyword evidence="2" id="KW-0472">Membrane</keyword>
<accession>A0AAN8RKT9</accession>
<feature type="transmembrane region" description="Helical" evidence="2">
    <location>
        <begin position="111"/>
        <end position="130"/>
    </location>
</feature>
<evidence type="ECO:0000256" key="1">
    <source>
        <dbReference type="SAM" id="MobiDB-lite"/>
    </source>
</evidence>
<keyword evidence="2" id="KW-1133">Transmembrane helix</keyword>
<dbReference type="InterPro" id="IPR010640">
    <property type="entry name" value="Low_temperature_requirement_A"/>
</dbReference>
<evidence type="ECO:0000256" key="2">
    <source>
        <dbReference type="SAM" id="Phobius"/>
    </source>
</evidence>
<feature type="transmembrane region" description="Helical" evidence="2">
    <location>
        <begin position="207"/>
        <end position="226"/>
    </location>
</feature>
<evidence type="ECO:0000313" key="4">
    <source>
        <dbReference type="Proteomes" id="UP001313282"/>
    </source>
</evidence>
<evidence type="ECO:0000313" key="3">
    <source>
        <dbReference type="EMBL" id="KAK6351219.1"/>
    </source>
</evidence>
<gene>
    <name evidence="3" type="ORF">TWF718_004389</name>
</gene>
<feature type="transmembrane region" description="Helical" evidence="2">
    <location>
        <begin position="268"/>
        <end position="287"/>
    </location>
</feature>
<name>A0AAN8RKT9_9PEZI</name>
<feature type="transmembrane region" description="Helical" evidence="2">
    <location>
        <begin position="176"/>
        <end position="195"/>
    </location>
</feature>
<feature type="transmembrane region" description="Helical" evidence="2">
    <location>
        <begin position="307"/>
        <end position="325"/>
    </location>
</feature>
<reference evidence="3 4" key="1">
    <citation type="submission" date="2019-10" db="EMBL/GenBank/DDBJ databases">
        <authorList>
            <person name="Palmer J.M."/>
        </authorList>
    </citation>
    <scope>NUCLEOTIDE SEQUENCE [LARGE SCALE GENOMIC DNA]</scope>
    <source>
        <strain evidence="3 4">TWF718</strain>
    </source>
</reference>
<organism evidence="3 4">
    <name type="scientific">Orbilia javanica</name>
    <dbReference type="NCBI Taxonomy" id="47235"/>
    <lineage>
        <taxon>Eukaryota</taxon>
        <taxon>Fungi</taxon>
        <taxon>Dikarya</taxon>
        <taxon>Ascomycota</taxon>
        <taxon>Pezizomycotina</taxon>
        <taxon>Orbiliomycetes</taxon>
        <taxon>Orbiliales</taxon>
        <taxon>Orbiliaceae</taxon>
        <taxon>Orbilia</taxon>
    </lineage>
</organism>
<feature type="transmembrane region" description="Helical" evidence="2">
    <location>
        <begin position="549"/>
        <end position="573"/>
    </location>
</feature>
<feature type="compositionally biased region" description="Low complexity" evidence="1">
    <location>
        <begin position="604"/>
        <end position="627"/>
    </location>
</feature>
<protein>
    <submittedName>
        <fullName evidence="3">Uncharacterized protein</fullName>
    </submittedName>
</protein>
<dbReference type="PANTHER" id="PTHR42101:SF1">
    <property type="entry name" value="LOW TEMPERATURE REQUIREMENT A"/>
    <property type="match status" value="1"/>
</dbReference>
<feature type="transmembrane region" description="Helical" evidence="2">
    <location>
        <begin position="337"/>
        <end position="357"/>
    </location>
</feature>
<feature type="transmembrane region" description="Helical" evidence="2">
    <location>
        <begin position="518"/>
        <end position="537"/>
    </location>
</feature>
<feature type="region of interest" description="Disordered" evidence="1">
    <location>
        <begin position="1"/>
        <end position="30"/>
    </location>
</feature>
<feature type="region of interest" description="Disordered" evidence="1">
    <location>
        <begin position="589"/>
        <end position="680"/>
    </location>
</feature>
<dbReference type="EMBL" id="JAVHNR010000002">
    <property type="protein sequence ID" value="KAK6351219.1"/>
    <property type="molecule type" value="Genomic_DNA"/>
</dbReference>
<proteinExistence type="predicted"/>
<dbReference type="Pfam" id="PF06772">
    <property type="entry name" value="LtrA"/>
    <property type="match status" value="1"/>
</dbReference>
<dbReference type="PANTHER" id="PTHR42101">
    <property type="entry name" value="CHROMOSOME 16, WHOLE GENOME SHOTGUN SEQUENCE"/>
    <property type="match status" value="1"/>
</dbReference>
<dbReference type="Proteomes" id="UP001313282">
    <property type="component" value="Unassembled WGS sequence"/>
</dbReference>
<feature type="region of interest" description="Disordered" evidence="1">
    <location>
        <begin position="711"/>
        <end position="752"/>
    </location>
</feature>
<feature type="compositionally biased region" description="Polar residues" evidence="1">
    <location>
        <begin position="1"/>
        <end position="16"/>
    </location>
</feature>
<keyword evidence="2" id="KW-0812">Transmembrane</keyword>
<feature type="compositionally biased region" description="Low complexity" evidence="1">
    <location>
        <begin position="723"/>
        <end position="737"/>
    </location>
</feature>
<feature type="transmembrane region" description="Helical" evidence="2">
    <location>
        <begin position="480"/>
        <end position="506"/>
    </location>
</feature>
<sequence length="898" mass="100094">MANLLHNNPSAYQSASGYPPRNSGYTKVERHEGVREKREWQRIPAVAVPLEEKQPEEDIPVSALVDNEKKVWTRHAEATWVELFYDLFFVANLTTFTDSHQINDGDTLQSYIGYFAILWFTWLQAALFDLRFGGDSLIQRIAKALQIGVMVGFSAINSKFDPRYPEENWQAFKTLSLLLFASRFAIAIQYFVVWWTVRQYTKTKMPLLLMSILMFISMILFLGLAFSFSATSNTKGYIGWYVVLSLEAVLVLSISLKWKIVGFKGTHLIQRMGLLTLIVMGEGIIGLCRATSLTNEGVGATSWSPTLSGQAISGILCIYFIYMLYFDDEPNYVYSTVPQQLWAILHFPFHLAVILFVEGQQQLMIWQGIITALNILGSNLDTAYNDGGQTNGGVIANSVLDVINDFFPEETAKIVASEPAFVFNLAPMRDSGDATFIRDQIDKLWDLCAYAIFSGYHIEAPANNDQLFNSDRKFEGFSRIYNLVVVYFFVAAGGFLLILALFTYLMKWPKDRYEWLHISYRAVFGLVIGLVATVATSKRRMDGFVTSPWVVPMMMLLLLALLLLDKLTILAALKYSDRKLQHHKWLHGQDTSDKNAAESQQDLISTSISSVTSSSTSSSSSSSNSNSLPAMPGLDNPAPENGGENGGFRDHGGEHEEEEEGYHVPGSQYNSSSHRSSRRNGQNYYAASQLSQVEESPDEDAFHDARGFEEAEENGYGHQEGLIPHIPNSSIPSGNPSRTMSPQIHHNHQPQIPIPSRHLHSPIPSNFRNYNDFTTPQTPPLGATYYESHPRSLKSPVTVIRHPVSGSTDSLIPRPLHAARRHSNLSSMSNLEKLSTDMPQTHRGFMADPVGFAEGVEGRVDVEGGGGVGVRDRRGVAGIGKFMRSTESMLGMRQAPGL</sequence>
<keyword evidence="4" id="KW-1185">Reference proteome</keyword>